<feature type="coiled-coil region" evidence="1">
    <location>
        <begin position="14"/>
        <end position="48"/>
    </location>
</feature>
<evidence type="ECO:0000313" key="3">
    <source>
        <dbReference type="Proteomes" id="UP001565242"/>
    </source>
</evidence>
<proteinExistence type="predicted"/>
<dbReference type="Proteomes" id="UP001565242">
    <property type="component" value="Unassembled WGS sequence"/>
</dbReference>
<dbReference type="RefSeq" id="WP_369918350.1">
    <property type="nucleotide sequence ID" value="NZ_JBCLSQ010000015.1"/>
</dbReference>
<evidence type="ECO:0000256" key="1">
    <source>
        <dbReference type="SAM" id="Coils"/>
    </source>
</evidence>
<keyword evidence="3" id="KW-1185">Reference proteome</keyword>
<name>A0ABV4D8Y1_9LACT</name>
<gene>
    <name evidence="2" type="ORF">AALM99_06835</name>
</gene>
<dbReference type="EMBL" id="JBCLSQ010000015">
    <property type="protein sequence ID" value="MEY8538154.1"/>
    <property type="molecule type" value="Genomic_DNA"/>
</dbReference>
<organism evidence="2 3">
    <name type="scientific">Lactococcus muris</name>
    <dbReference type="NCBI Taxonomy" id="2941330"/>
    <lineage>
        <taxon>Bacteria</taxon>
        <taxon>Bacillati</taxon>
        <taxon>Bacillota</taxon>
        <taxon>Bacilli</taxon>
        <taxon>Lactobacillales</taxon>
        <taxon>Streptococcaceae</taxon>
        <taxon>Lactococcus</taxon>
    </lineage>
</organism>
<accession>A0ABV4D8Y1</accession>
<comment type="caution">
    <text evidence="2">The sequence shown here is derived from an EMBL/GenBank/DDBJ whole genome shotgun (WGS) entry which is preliminary data.</text>
</comment>
<keyword evidence="1" id="KW-0175">Coiled coil</keyword>
<protein>
    <recommendedName>
        <fullName evidence="4">DUF4315 family protein</fullName>
    </recommendedName>
</protein>
<sequence>MGIEEKIAARQKKIEDYLSKKQRELNKISEYESKIEQLNLEIEQLTNEEMNRSISQIDATPLEFIALVKEMKKQKLNPKDALELLKDFGETPENKDTQNINGYGA</sequence>
<evidence type="ECO:0008006" key="4">
    <source>
        <dbReference type="Google" id="ProtNLM"/>
    </source>
</evidence>
<reference evidence="2 3" key="1">
    <citation type="submission" date="2024-03" db="EMBL/GenBank/DDBJ databases">
        <title>Mouse gut bacterial collection (mGBC) of GemPharmatech.</title>
        <authorList>
            <person name="He Y."/>
            <person name="Dong L."/>
            <person name="Wu D."/>
            <person name="Gao X."/>
            <person name="Lin Z."/>
        </authorList>
    </citation>
    <scope>NUCLEOTIDE SEQUENCE [LARGE SCALE GENOMIC DNA]</scope>
    <source>
        <strain evidence="2 3">20-218</strain>
    </source>
</reference>
<evidence type="ECO:0000313" key="2">
    <source>
        <dbReference type="EMBL" id="MEY8538154.1"/>
    </source>
</evidence>